<keyword evidence="1" id="KW-0547">Nucleotide-binding</keyword>
<dbReference type="SUPFAM" id="SSF48371">
    <property type="entry name" value="ARM repeat"/>
    <property type="match status" value="1"/>
</dbReference>
<accession>A0A6B1DVT5</accession>
<sequence length="1500" mass="167453">MPRPGGEADKLGNRYESLWTVDAVLDLIDCEYRDLTVEAVGDEAAGVEFVRTTQEGIREYHSIKRQHARGNWTFYELAREDVLNDLIVKTGTGSHAVFSSGTSATEFEELTECARASDTFEEFKQRIGRSRRISGQFVKYIAPLCEDERAAWIALQRLYVRTTNEPQLTKNVERRVRLMFQTTTEKPIDPRVVRLLIGDVLTDSLGKRHNAESILAALEEHKILLQQWAGDMTVGEHIGKLNHSHLAGVKAHFINREEIVRDESAMVATALLEHSKSVMLEGIAGSGKSCVLAQLIDYLDNQGVPCLVLRLDQLDSSDRRAQAIGFRLGLPASPAISLGRFAGNQPSVLVVDQLDAISVVSARNQAAWSAVNELLDEVNAYPQMRILFACRSFDLERDPQIRRLADDPERVERITVGSLNEGVIRSAIESAGLDLASLNQRQMEILSTPLHLYLLLESAKSSNSRSMGFASSRDLFNEFWEHKGSAFAYQMGGDLDVWPAVIGRLCDELSESETLVAPSYALDEYGKARSILASEGIVYVQDDNIRFFHESFFDYAFARAFVRSREDLIQWLLSGEQHLFRRSQVRQVLEFLRGHATNGTRYRQTLRNILSHPGIRFHIKKLVLDWLGALPDPTPAEWHIVERLEENLGNHTWNVVRNSVPWFDILQDLGCWQVWLESDNERIIDRTLGLLRMSTVLDARSDVIVGLVREARDASENWKARLRGLIGGRHGYTSPEMHDLVVELVGDGTLDQIHPGIEANTNWWFMWHGLGTEQPEFAIRILGAWFDRQIESAAELGESDPFADHMELVTYSQNSGDLIRECAEAAPLQFVTVLFPRLAQFDRRVPKEWVDAPGHTYSPDDQLREALGDAMCTVASENPAALDAIVETEPLGESTWMSMLLLRAWSANPEAYAERIAQYIMESPDRRLTLTYSSSVGITDFAAVIHTAVAAASAECSDEPFASLESAIMALAPDREHRYREFGLLRALDKTRLSTKAHRRLQELERRFPEALQHSARQPSTDDGFGWVDSPIPQMAQSLMTDDQWLRAMEKYGNDEESSGIGSRISGGAWELSRGLEALVRDNPDRFSRLANRMGASLNPHYFAAILHGLTRGERGQNSDWTGTSEQICSVLHRIADIKANVSARDIVNAIAALAAGDVPQDIIQTLCHIACSAKDPEKDSWSSSPIGPIGQAINSDRGSAASTIADLLAADGNRWSILKSTVEQLVIDPVLAVRSVTARCLLAILDTHREDALAGFQRLIEDADPILGSRWIERFVHYAMFRDYAAMRPTLMKMLQSSEPATITAGARQITLAGLSLDEARDDADLVLSMGEEERATAAEIYANNVTHATVGPECEERLKVLFKDESDAVRRSAARCWSAFEPDELAQRGSLLGAFVASIGPEDDINVLVYTLEQSHERLPSEVCALAERAVTAYGPKGADFRLREAGAATMLTPLIIRLHEETEDPELRRRVLNVIDTMLRVGFIGMNDQLEKHYARS</sequence>
<comment type="caution">
    <text evidence="1">The sequence shown here is derived from an EMBL/GenBank/DDBJ whole genome shotgun (WGS) entry which is preliminary data.</text>
</comment>
<proteinExistence type="predicted"/>
<reference evidence="1" key="1">
    <citation type="submission" date="2019-09" db="EMBL/GenBank/DDBJ databases">
        <title>Characterisation of the sponge microbiome using genome-centric metagenomics.</title>
        <authorList>
            <person name="Engelberts J.P."/>
            <person name="Robbins S.J."/>
            <person name="De Goeij J.M."/>
            <person name="Aranda M."/>
            <person name="Bell S.C."/>
            <person name="Webster N.S."/>
        </authorList>
    </citation>
    <scope>NUCLEOTIDE SEQUENCE</scope>
    <source>
        <strain evidence="1">SB0662_bin_9</strain>
    </source>
</reference>
<dbReference type="SUPFAM" id="SSF52540">
    <property type="entry name" value="P-loop containing nucleoside triphosphate hydrolases"/>
    <property type="match status" value="1"/>
</dbReference>
<dbReference type="EMBL" id="VXPY01000094">
    <property type="protein sequence ID" value="MYD91348.1"/>
    <property type="molecule type" value="Genomic_DNA"/>
</dbReference>
<dbReference type="GO" id="GO:0005524">
    <property type="term" value="F:ATP binding"/>
    <property type="evidence" value="ECO:0007669"/>
    <property type="project" value="UniProtKB-KW"/>
</dbReference>
<evidence type="ECO:0000313" key="1">
    <source>
        <dbReference type="EMBL" id="MYD91348.1"/>
    </source>
</evidence>
<dbReference type="InterPro" id="IPR016024">
    <property type="entry name" value="ARM-type_fold"/>
</dbReference>
<keyword evidence="1" id="KW-0067">ATP-binding</keyword>
<dbReference type="Gene3D" id="1.25.10.10">
    <property type="entry name" value="Leucine-rich Repeat Variant"/>
    <property type="match status" value="1"/>
</dbReference>
<protein>
    <submittedName>
        <fullName evidence="1">ATP-binding protein</fullName>
    </submittedName>
</protein>
<dbReference type="InterPro" id="IPR011989">
    <property type="entry name" value="ARM-like"/>
</dbReference>
<name>A0A6B1DVT5_9CHLR</name>
<organism evidence="1">
    <name type="scientific">Caldilineaceae bacterium SB0662_bin_9</name>
    <dbReference type="NCBI Taxonomy" id="2605258"/>
    <lineage>
        <taxon>Bacteria</taxon>
        <taxon>Bacillati</taxon>
        <taxon>Chloroflexota</taxon>
        <taxon>Caldilineae</taxon>
        <taxon>Caldilineales</taxon>
        <taxon>Caldilineaceae</taxon>
    </lineage>
</organism>
<dbReference type="InterPro" id="IPR027417">
    <property type="entry name" value="P-loop_NTPase"/>
</dbReference>
<gene>
    <name evidence="1" type="ORF">F4Y08_13600</name>
</gene>